<proteinExistence type="predicted"/>
<evidence type="ECO:0000313" key="2">
    <source>
        <dbReference type="Proteomes" id="UP000822993"/>
    </source>
</evidence>
<comment type="caution">
    <text evidence="1">The sequence shown here is derived from an EMBL/GenBank/DDBJ whole genome shotgun (WGS) entry which is preliminary data.</text>
</comment>
<evidence type="ECO:0000313" key="1">
    <source>
        <dbReference type="EMBL" id="MBE7699606.1"/>
    </source>
</evidence>
<gene>
    <name evidence="1" type="ORF">H9623_04690</name>
</gene>
<keyword evidence="2" id="KW-1185">Reference proteome</keyword>
<sequence length="243" mass="25490">MSTVLFALLATLAVVMTDLHDRAFPQSIGAHATVSIDVSASSMDDDEVFAELGALSDDLGLGLVKVAPDLSGDQSGRVFVVVGERGPGVSAAPLFNDGTAQIRGSEALASSYASGQYLVTGDTARVAGLREWLDREAITARWTDDTTAGTLRALVVQQSFGVTVLAAISLLGEVDDALAQNPGLVEDLESIGSSVSVETGLPCDDQPDRALVRIIYTSGDQRRQIDTLLQQDTFGVPAQVIQQ</sequence>
<dbReference type="RefSeq" id="WP_193718904.1">
    <property type="nucleotide sequence ID" value="NZ_JACSPN010000004.1"/>
</dbReference>
<dbReference type="AlphaFoldDB" id="A0A9D5UAW5"/>
<reference evidence="1 2" key="1">
    <citation type="submission" date="2020-08" db="EMBL/GenBank/DDBJ databases">
        <title>A Genomic Blueprint of the Chicken Gut Microbiome.</title>
        <authorList>
            <person name="Gilroy R."/>
            <person name="Ravi A."/>
            <person name="Getino M."/>
            <person name="Pursley I."/>
            <person name="Horton D.L."/>
            <person name="Alikhan N.-F."/>
            <person name="Baker D."/>
            <person name="Gharbi K."/>
            <person name="Hall N."/>
            <person name="Watson M."/>
            <person name="Adriaenssens E.M."/>
            <person name="Foster-Nyarko E."/>
            <person name="Jarju S."/>
            <person name="Secka A."/>
            <person name="Antonio M."/>
            <person name="Oren A."/>
            <person name="Chaudhuri R."/>
            <person name="La Ragione R.M."/>
            <person name="Hildebrand F."/>
            <person name="Pallen M.J."/>
        </authorList>
    </citation>
    <scope>NUCLEOTIDE SEQUENCE [LARGE SCALE GENOMIC DNA]</scope>
    <source>
        <strain evidence="1 2">Sa1BUA8</strain>
    </source>
</reference>
<accession>A0A9D5UAW5</accession>
<dbReference type="Proteomes" id="UP000822993">
    <property type="component" value="Unassembled WGS sequence"/>
</dbReference>
<dbReference type="EMBL" id="JACSPN010000004">
    <property type="protein sequence ID" value="MBE7699606.1"/>
    <property type="molecule type" value="Genomic_DNA"/>
</dbReference>
<organism evidence="1 2">
    <name type="scientific">Oerskovia douganii</name>
    <dbReference type="NCBI Taxonomy" id="2762210"/>
    <lineage>
        <taxon>Bacteria</taxon>
        <taxon>Bacillati</taxon>
        <taxon>Actinomycetota</taxon>
        <taxon>Actinomycetes</taxon>
        <taxon>Micrococcales</taxon>
        <taxon>Cellulomonadaceae</taxon>
        <taxon>Oerskovia</taxon>
    </lineage>
</organism>
<protein>
    <submittedName>
        <fullName evidence="1">Uncharacterized protein</fullName>
    </submittedName>
</protein>
<name>A0A9D5UAW5_9CELL</name>